<accession>A0ABP9MMP5</accession>
<evidence type="ECO:0000313" key="1">
    <source>
        <dbReference type="EMBL" id="GAA5096652.1"/>
    </source>
</evidence>
<proteinExistence type="predicted"/>
<evidence type="ECO:0000313" key="2">
    <source>
        <dbReference type="Proteomes" id="UP001500353"/>
    </source>
</evidence>
<reference evidence="2" key="1">
    <citation type="journal article" date="2019" name="Int. J. Syst. Evol. Microbiol.">
        <title>The Global Catalogue of Microorganisms (GCM) 10K type strain sequencing project: providing services to taxonomists for standard genome sequencing and annotation.</title>
        <authorList>
            <consortium name="The Broad Institute Genomics Platform"/>
            <consortium name="The Broad Institute Genome Sequencing Center for Infectious Disease"/>
            <person name="Wu L."/>
            <person name="Ma J."/>
        </authorList>
    </citation>
    <scope>NUCLEOTIDE SEQUENCE [LARGE SCALE GENOMIC DNA]</scope>
    <source>
        <strain evidence="2">JCM 18019</strain>
    </source>
</reference>
<sequence>MIKFAQTKIMTFNEALKHKKNILKNSSEFTKTLYDYIIIPAIKEEGQKYMDEFRKSPSSFFDESCKTYSSDSQFKVFLFAKNSVQEVL</sequence>
<keyword evidence="2" id="KW-1185">Reference proteome</keyword>
<organism evidence="1 2">
    <name type="scientific">Chryseobacterium ginsengisoli</name>
    <dbReference type="NCBI Taxonomy" id="363853"/>
    <lineage>
        <taxon>Bacteria</taxon>
        <taxon>Pseudomonadati</taxon>
        <taxon>Bacteroidota</taxon>
        <taxon>Flavobacteriia</taxon>
        <taxon>Flavobacteriales</taxon>
        <taxon>Weeksellaceae</taxon>
        <taxon>Chryseobacterium group</taxon>
        <taxon>Chryseobacterium</taxon>
    </lineage>
</organism>
<protein>
    <submittedName>
        <fullName evidence="1">Uncharacterized protein</fullName>
    </submittedName>
</protein>
<dbReference type="EMBL" id="BAABHX010000005">
    <property type="protein sequence ID" value="GAA5096652.1"/>
    <property type="molecule type" value="Genomic_DNA"/>
</dbReference>
<name>A0ABP9MMP5_9FLAO</name>
<dbReference type="Proteomes" id="UP001500353">
    <property type="component" value="Unassembled WGS sequence"/>
</dbReference>
<comment type="caution">
    <text evidence="1">The sequence shown here is derived from an EMBL/GenBank/DDBJ whole genome shotgun (WGS) entry which is preliminary data.</text>
</comment>
<gene>
    <name evidence="1" type="ORF">GCM10023210_30670</name>
</gene>